<dbReference type="Proteomes" id="UP001287356">
    <property type="component" value="Unassembled WGS sequence"/>
</dbReference>
<name>A0AAE0K7B1_9PEZI</name>
<dbReference type="AlphaFoldDB" id="A0AAE0K7B1"/>
<keyword evidence="2" id="KW-1185">Reference proteome</keyword>
<dbReference type="EMBL" id="JAULSN010000005">
    <property type="protein sequence ID" value="KAK3371523.1"/>
    <property type="molecule type" value="Genomic_DNA"/>
</dbReference>
<comment type="caution">
    <text evidence="1">The sequence shown here is derived from an EMBL/GenBank/DDBJ whole genome shotgun (WGS) entry which is preliminary data.</text>
</comment>
<evidence type="ECO:0000313" key="1">
    <source>
        <dbReference type="EMBL" id="KAK3371523.1"/>
    </source>
</evidence>
<accession>A0AAE0K7B1</accession>
<sequence length="184" mass="19711">MRIITGVFVGRFLGSRNGLCVPSQTFTRFQSAERHFVSLLVPSLLTLVLLNAMALPSDDDLSSRDARHQTRRLVQLGFAPGLAAIKAARPNMKLACKQSSRSSVVGMLRTRASFARQVGGGGGLGQDEDGEIVTIVRCHSVTIKDFPQLLSGPSCQVSIAQYVIAARSTLIKSAGKGQSGRWPS</sequence>
<protein>
    <submittedName>
        <fullName evidence="1">Uncharacterized protein</fullName>
    </submittedName>
</protein>
<gene>
    <name evidence="1" type="ORF">B0T24DRAFT_323492</name>
</gene>
<reference evidence="1" key="1">
    <citation type="journal article" date="2023" name="Mol. Phylogenet. Evol.">
        <title>Genome-scale phylogeny and comparative genomics of the fungal order Sordariales.</title>
        <authorList>
            <person name="Hensen N."/>
            <person name="Bonometti L."/>
            <person name="Westerberg I."/>
            <person name="Brannstrom I.O."/>
            <person name="Guillou S."/>
            <person name="Cros-Aarteil S."/>
            <person name="Calhoun S."/>
            <person name="Haridas S."/>
            <person name="Kuo A."/>
            <person name="Mondo S."/>
            <person name="Pangilinan J."/>
            <person name="Riley R."/>
            <person name="LaButti K."/>
            <person name="Andreopoulos B."/>
            <person name="Lipzen A."/>
            <person name="Chen C."/>
            <person name="Yan M."/>
            <person name="Daum C."/>
            <person name="Ng V."/>
            <person name="Clum A."/>
            <person name="Steindorff A."/>
            <person name="Ohm R.A."/>
            <person name="Martin F."/>
            <person name="Silar P."/>
            <person name="Natvig D.O."/>
            <person name="Lalanne C."/>
            <person name="Gautier V."/>
            <person name="Ament-Velasquez S.L."/>
            <person name="Kruys A."/>
            <person name="Hutchinson M.I."/>
            <person name="Powell A.J."/>
            <person name="Barry K."/>
            <person name="Miller A.N."/>
            <person name="Grigoriev I.V."/>
            <person name="Debuchy R."/>
            <person name="Gladieux P."/>
            <person name="Hiltunen Thoren M."/>
            <person name="Johannesson H."/>
        </authorList>
    </citation>
    <scope>NUCLEOTIDE SEQUENCE</scope>
    <source>
        <strain evidence="1">CBS 958.72</strain>
    </source>
</reference>
<reference evidence="1" key="2">
    <citation type="submission" date="2023-06" db="EMBL/GenBank/DDBJ databases">
        <authorList>
            <consortium name="Lawrence Berkeley National Laboratory"/>
            <person name="Haridas S."/>
            <person name="Hensen N."/>
            <person name="Bonometti L."/>
            <person name="Westerberg I."/>
            <person name="Brannstrom I.O."/>
            <person name="Guillou S."/>
            <person name="Cros-Aarteil S."/>
            <person name="Calhoun S."/>
            <person name="Kuo A."/>
            <person name="Mondo S."/>
            <person name="Pangilinan J."/>
            <person name="Riley R."/>
            <person name="Labutti K."/>
            <person name="Andreopoulos B."/>
            <person name="Lipzen A."/>
            <person name="Chen C."/>
            <person name="Yanf M."/>
            <person name="Daum C."/>
            <person name="Ng V."/>
            <person name="Clum A."/>
            <person name="Steindorff A."/>
            <person name="Ohm R."/>
            <person name="Martin F."/>
            <person name="Silar P."/>
            <person name="Natvig D."/>
            <person name="Lalanne C."/>
            <person name="Gautier V."/>
            <person name="Ament-Velasquez S.L."/>
            <person name="Kruys A."/>
            <person name="Hutchinson M.I."/>
            <person name="Powell A.J."/>
            <person name="Barry K."/>
            <person name="Miller A.N."/>
            <person name="Grigoriev I.V."/>
            <person name="Debuchy R."/>
            <person name="Gladieux P."/>
            <person name="Thoren M.H."/>
            <person name="Johannesson H."/>
        </authorList>
    </citation>
    <scope>NUCLEOTIDE SEQUENCE</scope>
    <source>
        <strain evidence="1">CBS 958.72</strain>
    </source>
</reference>
<proteinExistence type="predicted"/>
<evidence type="ECO:0000313" key="2">
    <source>
        <dbReference type="Proteomes" id="UP001287356"/>
    </source>
</evidence>
<organism evidence="1 2">
    <name type="scientific">Lasiosphaeria ovina</name>
    <dbReference type="NCBI Taxonomy" id="92902"/>
    <lineage>
        <taxon>Eukaryota</taxon>
        <taxon>Fungi</taxon>
        <taxon>Dikarya</taxon>
        <taxon>Ascomycota</taxon>
        <taxon>Pezizomycotina</taxon>
        <taxon>Sordariomycetes</taxon>
        <taxon>Sordariomycetidae</taxon>
        <taxon>Sordariales</taxon>
        <taxon>Lasiosphaeriaceae</taxon>
        <taxon>Lasiosphaeria</taxon>
    </lineage>
</organism>